<dbReference type="Proteomes" id="UP000261174">
    <property type="component" value="Unassembled WGS sequence"/>
</dbReference>
<protein>
    <recommendedName>
        <fullName evidence="4">Lipoprotein</fullName>
    </recommendedName>
</protein>
<evidence type="ECO:0000313" key="3">
    <source>
        <dbReference type="Proteomes" id="UP000261174"/>
    </source>
</evidence>
<proteinExistence type="predicted"/>
<organism evidence="2 3">
    <name type="scientific">Chitinophaga silvisoli</name>
    <dbReference type="NCBI Taxonomy" id="2291814"/>
    <lineage>
        <taxon>Bacteria</taxon>
        <taxon>Pseudomonadati</taxon>
        <taxon>Bacteroidota</taxon>
        <taxon>Chitinophagia</taxon>
        <taxon>Chitinophagales</taxon>
        <taxon>Chitinophagaceae</taxon>
        <taxon>Chitinophaga</taxon>
    </lineage>
</organism>
<keyword evidence="1" id="KW-0732">Signal</keyword>
<sequence length="253" mass="27956">MKSIVVTICCTCWCILTICAQPTAGTYSKHHQRLFTALQNQAALGWLKSTTIGVNTERRFLLNALSIHTLAIAWPTHAGTFAGILKQTGFRAWHEQLFAFAYSHNMGEKCSAGMQVNYFNTTTQGYGSTHTLTAEAGTLFQLSPRLFAGIHAFNPVNTPTLPAILSAGLGYEASDNLLLSTALIQQEGIPPALKVMCEYAFIPQFLLELDWCNDPMQRNMAVSFELKRLFIKVYAAHHPQLGFSPGTTVIWQV</sequence>
<dbReference type="AlphaFoldDB" id="A0A3E1P1Y2"/>
<gene>
    <name evidence="2" type="ORF">DXN04_13035</name>
</gene>
<comment type="caution">
    <text evidence="2">The sequence shown here is derived from an EMBL/GenBank/DDBJ whole genome shotgun (WGS) entry which is preliminary data.</text>
</comment>
<feature type="signal peptide" evidence="1">
    <location>
        <begin position="1"/>
        <end position="20"/>
    </location>
</feature>
<evidence type="ECO:0000313" key="2">
    <source>
        <dbReference type="EMBL" id="RFM34203.1"/>
    </source>
</evidence>
<evidence type="ECO:0000256" key="1">
    <source>
        <dbReference type="SAM" id="SignalP"/>
    </source>
</evidence>
<keyword evidence="3" id="KW-1185">Reference proteome</keyword>
<reference evidence="2 3" key="1">
    <citation type="submission" date="2018-08" db="EMBL/GenBank/DDBJ databases">
        <title>Chitinophaga sp. K20C18050901, a novel bacterium isolated from forest soil.</title>
        <authorList>
            <person name="Wang C."/>
        </authorList>
    </citation>
    <scope>NUCLEOTIDE SEQUENCE [LARGE SCALE GENOMIC DNA]</scope>
    <source>
        <strain evidence="2 3">K20C18050901</strain>
    </source>
</reference>
<accession>A0A3E1P1Y2</accession>
<evidence type="ECO:0008006" key="4">
    <source>
        <dbReference type="Google" id="ProtNLM"/>
    </source>
</evidence>
<dbReference type="EMBL" id="QTJV01000004">
    <property type="protein sequence ID" value="RFM34203.1"/>
    <property type="molecule type" value="Genomic_DNA"/>
</dbReference>
<dbReference type="RefSeq" id="WP_116853792.1">
    <property type="nucleotide sequence ID" value="NZ_QTJV01000004.1"/>
</dbReference>
<dbReference type="OrthoDB" id="664260at2"/>
<name>A0A3E1P1Y2_9BACT</name>
<feature type="chain" id="PRO_5017774900" description="Lipoprotein" evidence="1">
    <location>
        <begin position="21"/>
        <end position="253"/>
    </location>
</feature>